<dbReference type="EMBL" id="CP025958">
    <property type="protein sequence ID" value="AWM37495.1"/>
    <property type="molecule type" value="Genomic_DNA"/>
</dbReference>
<evidence type="ECO:0000313" key="3">
    <source>
        <dbReference type="Proteomes" id="UP000245802"/>
    </source>
</evidence>
<gene>
    <name evidence="2" type="ORF">C1280_11025</name>
</gene>
<reference evidence="2 3" key="1">
    <citation type="submission" date="2018-01" db="EMBL/GenBank/DDBJ databases">
        <title>G. obscuriglobus.</title>
        <authorList>
            <person name="Franke J."/>
            <person name="Blomberg W."/>
            <person name="Selmecki A."/>
        </authorList>
    </citation>
    <scope>NUCLEOTIDE SEQUENCE [LARGE SCALE GENOMIC DNA]</scope>
    <source>
        <strain evidence="2 3">DSM 5831</strain>
    </source>
</reference>
<organism evidence="2 3">
    <name type="scientific">Gemmata obscuriglobus</name>
    <dbReference type="NCBI Taxonomy" id="114"/>
    <lineage>
        <taxon>Bacteria</taxon>
        <taxon>Pseudomonadati</taxon>
        <taxon>Planctomycetota</taxon>
        <taxon>Planctomycetia</taxon>
        <taxon>Gemmatales</taxon>
        <taxon>Gemmataceae</taxon>
        <taxon>Gemmata</taxon>
    </lineage>
</organism>
<name>A0A2Z3H300_9BACT</name>
<sequence>MRFRWLAALAVALASTGLANAQPKPLEPTIEVRLRSVNDLVDKFEYVAALAGKEDAAARVREFLKALSADKKGIEGIDPKQPFGAYALLEKEVANSPFVVMVPVADEEQFLKALEKHLGVTVEKGDEGTKKVPVPLAGEAHLRFANGYVYVSQKVKDLDAKALVKPATYFANDDGAIASLIVHVDRIPADLRAFAFGQFELGVNQERKKNEGNESPAEKKLKGLVFDAILAGTKGTLDDGKDLTIKLFADPKSDDLNAEVTFSAKSGTTTARNFSALGSKTSLPAGIVATANPAAKGNLKLAMTDGIKKEFSAAVDELFAEALKKAPDDQQAVLKSLIAAVGPTIKSGELDVAASLVGPNAKGHVHLITALAAKDGKEFEKFVKKFVGDYGDLIGAFVEIKLDVEKVGAFNLHRIELQQADENFEKIFGTKVFWLATSDTALAISIEPEGELIKKGLKAQPVPVAVASVDAAVAKLAPLAQPDAKPDELKALLKDAFGGNPAGKDTATFSIEGGEQLKVKFKLKGKAVRFGAGLDALKGK</sequence>
<keyword evidence="3" id="KW-1185">Reference proteome</keyword>
<dbReference type="RefSeq" id="WP_010044063.1">
    <property type="nucleotide sequence ID" value="NZ_CP025958.1"/>
</dbReference>
<evidence type="ECO:0008006" key="4">
    <source>
        <dbReference type="Google" id="ProtNLM"/>
    </source>
</evidence>
<dbReference type="Proteomes" id="UP000245802">
    <property type="component" value="Chromosome"/>
</dbReference>
<feature type="signal peptide" evidence="1">
    <location>
        <begin position="1"/>
        <end position="21"/>
    </location>
</feature>
<dbReference type="OrthoDB" id="263822at2"/>
<evidence type="ECO:0000313" key="2">
    <source>
        <dbReference type="EMBL" id="AWM37495.1"/>
    </source>
</evidence>
<dbReference type="KEGG" id="gog:C1280_11025"/>
<proteinExistence type="predicted"/>
<feature type="chain" id="PRO_5016269721" description="DUF3352 domain-containing protein" evidence="1">
    <location>
        <begin position="22"/>
        <end position="540"/>
    </location>
</feature>
<protein>
    <recommendedName>
        <fullName evidence="4">DUF3352 domain-containing protein</fullName>
    </recommendedName>
</protein>
<keyword evidence="1" id="KW-0732">Signal</keyword>
<evidence type="ECO:0000256" key="1">
    <source>
        <dbReference type="SAM" id="SignalP"/>
    </source>
</evidence>
<accession>A0A2Z3H300</accession>
<dbReference type="AlphaFoldDB" id="A0A2Z3H300"/>